<reference evidence="2" key="1">
    <citation type="submission" date="2023-11" db="UniProtKB">
        <authorList>
            <consortium name="WormBaseParasite"/>
        </authorList>
    </citation>
    <scope>IDENTIFICATION</scope>
</reference>
<sequence>MFLKHKVFFTRFSRKLLVFLVNEMETTSISSRQLLSSSCTTLWYYLLITLLNENNPTYPNLMEQKFTCKIYQFYFWYETLLKKLVNFMVKGVSFHISSLNCMMQQNDINNLYVI</sequence>
<evidence type="ECO:0000313" key="1">
    <source>
        <dbReference type="Proteomes" id="UP000050790"/>
    </source>
</evidence>
<dbReference type="WBParaSite" id="SMRG1_27040.1">
    <property type="protein sequence ID" value="SMRG1_27040.1"/>
    <property type="gene ID" value="SMRG1_27040"/>
</dbReference>
<organism evidence="1 2">
    <name type="scientific">Schistosoma margrebowiei</name>
    <dbReference type="NCBI Taxonomy" id="48269"/>
    <lineage>
        <taxon>Eukaryota</taxon>
        <taxon>Metazoa</taxon>
        <taxon>Spiralia</taxon>
        <taxon>Lophotrochozoa</taxon>
        <taxon>Platyhelminthes</taxon>
        <taxon>Trematoda</taxon>
        <taxon>Digenea</taxon>
        <taxon>Strigeidida</taxon>
        <taxon>Schistosomatoidea</taxon>
        <taxon>Schistosomatidae</taxon>
        <taxon>Schistosoma</taxon>
    </lineage>
</organism>
<dbReference type="AlphaFoldDB" id="A0AA84ZF52"/>
<proteinExistence type="predicted"/>
<evidence type="ECO:0000313" key="2">
    <source>
        <dbReference type="WBParaSite" id="SMRG1_27040.1"/>
    </source>
</evidence>
<protein>
    <submittedName>
        <fullName evidence="2">Uncharacterized protein</fullName>
    </submittedName>
</protein>
<accession>A0AA84ZF52</accession>
<dbReference type="Proteomes" id="UP000050790">
    <property type="component" value="Unassembled WGS sequence"/>
</dbReference>
<name>A0AA84ZF52_9TREM</name>